<gene>
    <name evidence="2" type="ORF">AXW67_03570</name>
</gene>
<keyword evidence="1" id="KW-0812">Transmembrane</keyword>
<organism evidence="2 3">
    <name type="scientific">Bradyrhizobium neotropicale</name>
    <dbReference type="NCBI Taxonomy" id="1497615"/>
    <lineage>
        <taxon>Bacteria</taxon>
        <taxon>Pseudomonadati</taxon>
        <taxon>Pseudomonadota</taxon>
        <taxon>Alphaproteobacteria</taxon>
        <taxon>Hyphomicrobiales</taxon>
        <taxon>Nitrobacteraceae</taxon>
        <taxon>Bradyrhizobium</taxon>
    </lineage>
</organism>
<evidence type="ECO:0000256" key="1">
    <source>
        <dbReference type="SAM" id="Phobius"/>
    </source>
</evidence>
<feature type="transmembrane region" description="Helical" evidence="1">
    <location>
        <begin position="192"/>
        <end position="211"/>
    </location>
</feature>
<accession>A0A176ZFI3</accession>
<evidence type="ECO:0000313" key="2">
    <source>
        <dbReference type="EMBL" id="OAF18603.1"/>
    </source>
</evidence>
<proteinExistence type="predicted"/>
<feature type="transmembrane region" description="Helical" evidence="1">
    <location>
        <begin position="84"/>
        <end position="108"/>
    </location>
</feature>
<sequence>MLSVALILWVLRVPVTTTLLGWLLLCFAPQAQDLFTEYLDVVMWLRMLLFVVVLTVFWALPTHYAARMLVNSDSRLPANGGPCLAGAALWLPRLLGLLTFVAVEAAILRSYMNIPTLDQQREVVRPVEQALLAMAGWVALGAVAYLLWIFFRPRDLRPRGLLGRINAKLGWFWQAISPGRKSGSADEEGRDFGRLILAAVFAIFAGIFFVGADHVAGWFPRSMAIPFILGGWLPFLTYLSGLGRQIRAPLITGLAVLVAIVAVVFGDNHTVRRVASKDVVPIKIEDAIDLWMTENGCNPKTSNNAPAASCPRPIIVAAAGGASRAGFMMASMIGYFLDTQEADYYGVKGLSSKDVRNRLFSISGVSGGAMGAVMVTAALGAASPAADKQPCVNAVAVDQWWGDKVNNWRDCLEALTSGDFLTAGFLGFAFNDALPFTLRDRAAVLEDSWRNRFGDVVPKAKEDAKTLGCGGLDCPFLSLRPQPGHWIPLLVLNGTSEAIGRRILTTPLAMSYAPPGKCPTAVTNGPCPLFVEADSFHQLLRTEIASESWREWLGMFGRLLYGNPQANDIRLSTAALNSARFPLISPPGSVRNQEYRLVDRIVDGGYFENYGTLTARELALAIHTIAPQLKPLVIVISNDPDDQLGPTDDVANDPQVPPRPTATAGEVLSEVSAPITTVFNLRTAHGVQAVDALRTGLHATIPECDKLVIQLRISRDGNKSLSMSWWESPLVQRRIHRQTESDPDTNYAREHNQNLPRLKAIWQEMQSSSCRAS</sequence>
<feature type="transmembrane region" description="Helical" evidence="1">
    <location>
        <begin position="6"/>
        <end position="29"/>
    </location>
</feature>
<feature type="transmembrane region" description="Helical" evidence="1">
    <location>
        <begin position="246"/>
        <end position="266"/>
    </location>
</feature>
<dbReference type="AlphaFoldDB" id="A0A176ZFI3"/>
<keyword evidence="1" id="KW-1133">Transmembrane helix</keyword>
<dbReference type="Proteomes" id="UP000077173">
    <property type="component" value="Unassembled WGS sequence"/>
</dbReference>
<evidence type="ECO:0000313" key="3">
    <source>
        <dbReference type="Proteomes" id="UP000077173"/>
    </source>
</evidence>
<feature type="transmembrane region" description="Helical" evidence="1">
    <location>
        <begin position="129"/>
        <end position="151"/>
    </location>
</feature>
<feature type="transmembrane region" description="Helical" evidence="1">
    <location>
        <begin position="223"/>
        <end position="240"/>
    </location>
</feature>
<protein>
    <recommendedName>
        <fullName evidence="4">PNPLA domain-containing protein</fullName>
    </recommendedName>
</protein>
<dbReference type="EMBL" id="LSEF01000033">
    <property type="protein sequence ID" value="OAF18603.1"/>
    <property type="molecule type" value="Genomic_DNA"/>
</dbReference>
<evidence type="ECO:0008006" key="4">
    <source>
        <dbReference type="Google" id="ProtNLM"/>
    </source>
</evidence>
<feature type="transmembrane region" description="Helical" evidence="1">
    <location>
        <begin position="359"/>
        <end position="382"/>
    </location>
</feature>
<keyword evidence="1" id="KW-0472">Membrane</keyword>
<keyword evidence="3" id="KW-1185">Reference proteome</keyword>
<comment type="caution">
    <text evidence="2">The sequence shown here is derived from an EMBL/GenBank/DDBJ whole genome shotgun (WGS) entry which is preliminary data.</text>
</comment>
<reference evidence="2 3" key="1">
    <citation type="submission" date="2016-02" db="EMBL/GenBank/DDBJ databases">
        <title>Draft genome sequence of the strain BR 10247T Bradyrhizobium neotropicale isolated from nodules of Centrolobium paraense.</title>
        <authorList>
            <person name="Simoes-Araujo J.L."/>
            <person name="Barauna A.C."/>
            <person name="Silva K."/>
            <person name="Zilli J.E."/>
        </authorList>
    </citation>
    <scope>NUCLEOTIDE SEQUENCE [LARGE SCALE GENOMIC DNA]</scope>
    <source>
        <strain evidence="2 3">BR 10247</strain>
    </source>
</reference>
<name>A0A176ZFI3_9BRAD</name>
<dbReference type="GeneID" id="32587890"/>
<feature type="transmembrane region" description="Helical" evidence="1">
    <location>
        <begin position="41"/>
        <end position="64"/>
    </location>
</feature>